<name>A0A8J2M4V5_9BILA</name>
<evidence type="ECO:0000256" key="1">
    <source>
        <dbReference type="ARBA" id="ARBA00004479"/>
    </source>
</evidence>
<sequence length="253" mass="29757">MEGRQKYIRQKVTPIQAIVALRDAELELQCFRCLSPEEQTEVEEIWKPNESFIGKKIRQIIDKVKEFILSEVEREGKQNINEWDYKWEKANFEEGTNGWWRNIVDIDPTLSVAEKTISLIKKFMKRQPNEPKLGDHFELILPKVSRKDMGWYRCIRRINKTVNIANIYYIDVVTNSTPEIIINRSVTSQIKAMQHKFTDLKLQSNAFVTPWSECSNCDTEKGEKRRKIACHLSFIDTNSNTTYFMAHSGYRPC</sequence>
<dbReference type="AlphaFoldDB" id="A0A8J2M4V5"/>
<gene>
    <name evidence="7" type="ORF">CJOHNSTONI_LOCUS5954</name>
</gene>
<organism evidence="7 8">
    <name type="scientific">Cercopithifilaria johnstoni</name>
    <dbReference type="NCBI Taxonomy" id="2874296"/>
    <lineage>
        <taxon>Eukaryota</taxon>
        <taxon>Metazoa</taxon>
        <taxon>Ecdysozoa</taxon>
        <taxon>Nematoda</taxon>
        <taxon>Chromadorea</taxon>
        <taxon>Rhabditida</taxon>
        <taxon>Spirurina</taxon>
        <taxon>Spiruromorpha</taxon>
        <taxon>Filarioidea</taxon>
        <taxon>Onchocercidae</taxon>
        <taxon>Cercopithifilaria</taxon>
    </lineage>
</organism>
<reference evidence="7" key="1">
    <citation type="submission" date="2021-09" db="EMBL/GenBank/DDBJ databases">
        <authorList>
            <consortium name="Pathogen Informatics"/>
        </authorList>
    </citation>
    <scope>NUCLEOTIDE SEQUENCE</scope>
</reference>
<evidence type="ECO:0000313" key="7">
    <source>
        <dbReference type="EMBL" id="CAG9535989.1"/>
    </source>
</evidence>
<keyword evidence="4" id="KW-1133">Transmembrane helix</keyword>
<protein>
    <submittedName>
        <fullName evidence="7">Uncharacterized protein</fullName>
    </submittedName>
</protein>
<dbReference type="InterPro" id="IPR039311">
    <property type="entry name" value="FAM187A/B"/>
</dbReference>
<keyword evidence="3" id="KW-0732">Signal</keyword>
<dbReference type="PANTHER" id="PTHR32178:SF6">
    <property type="entry name" value="IG-LIKE DOMAIN-CONTAINING PROTEIN"/>
    <property type="match status" value="1"/>
</dbReference>
<dbReference type="GO" id="GO:0016020">
    <property type="term" value="C:membrane"/>
    <property type="evidence" value="ECO:0007669"/>
    <property type="project" value="UniProtKB-SubCell"/>
</dbReference>
<evidence type="ECO:0000256" key="6">
    <source>
        <dbReference type="ARBA" id="ARBA00023180"/>
    </source>
</evidence>
<comment type="subcellular location">
    <subcellularLocation>
        <location evidence="1">Membrane</location>
        <topology evidence="1">Single-pass type I membrane protein</topology>
    </subcellularLocation>
</comment>
<evidence type="ECO:0000256" key="2">
    <source>
        <dbReference type="ARBA" id="ARBA00022692"/>
    </source>
</evidence>
<dbReference type="OrthoDB" id="5794427at2759"/>
<evidence type="ECO:0000256" key="4">
    <source>
        <dbReference type="ARBA" id="ARBA00022989"/>
    </source>
</evidence>
<evidence type="ECO:0000256" key="5">
    <source>
        <dbReference type="ARBA" id="ARBA00023136"/>
    </source>
</evidence>
<keyword evidence="5" id="KW-0472">Membrane</keyword>
<dbReference type="Proteomes" id="UP000746747">
    <property type="component" value="Unassembled WGS sequence"/>
</dbReference>
<keyword evidence="2" id="KW-0812">Transmembrane</keyword>
<comment type="caution">
    <text evidence="7">The sequence shown here is derived from an EMBL/GenBank/DDBJ whole genome shotgun (WGS) entry which is preliminary data.</text>
</comment>
<keyword evidence="8" id="KW-1185">Reference proteome</keyword>
<keyword evidence="6" id="KW-0325">Glycoprotein</keyword>
<proteinExistence type="predicted"/>
<evidence type="ECO:0000313" key="8">
    <source>
        <dbReference type="Proteomes" id="UP000746747"/>
    </source>
</evidence>
<accession>A0A8J2M4V5</accession>
<dbReference type="EMBL" id="CAKAEH010001418">
    <property type="protein sequence ID" value="CAG9535989.1"/>
    <property type="molecule type" value="Genomic_DNA"/>
</dbReference>
<evidence type="ECO:0000256" key="3">
    <source>
        <dbReference type="ARBA" id="ARBA00022729"/>
    </source>
</evidence>
<dbReference type="PANTHER" id="PTHR32178">
    <property type="entry name" value="FAM187"/>
    <property type="match status" value="1"/>
</dbReference>